<keyword evidence="2" id="KW-1185">Reference proteome</keyword>
<comment type="caution">
    <text evidence="1">The sequence shown here is derived from an EMBL/GenBank/DDBJ whole genome shotgun (WGS) entry which is preliminary data.</text>
</comment>
<dbReference type="RefSeq" id="WP_210875670.1">
    <property type="nucleotide sequence ID" value="NZ_JAGPNL010000009.1"/>
</dbReference>
<proteinExistence type="predicted"/>
<sequence length="218" mass="24525">MTTYALSFEVQPPCDVAAVEEAFYEHFDGTVAESFGRFLITLYMDGHGNGVSAAKNAAMELQRKLDVVVCRMHRDLVDASEIARRTDRSRESIRQIIHGERHKGAAFPTPVGAPNGKRIWEWGVVNEWLHRNIPGSGDPERYLSRDEMAVVDGWLVRWGTMPREQHVRSEFYEITAAQSASTEFQRPSASHGPSAEWVSCWNTWRSVTTESLASRSAG</sequence>
<organism evidence="1 2">
    <name type="scientific">Streptomyces tagetis</name>
    <dbReference type="NCBI Taxonomy" id="2820809"/>
    <lineage>
        <taxon>Bacteria</taxon>
        <taxon>Bacillati</taxon>
        <taxon>Actinomycetota</taxon>
        <taxon>Actinomycetes</taxon>
        <taxon>Kitasatosporales</taxon>
        <taxon>Streptomycetaceae</taxon>
        <taxon>Streptomyces</taxon>
    </lineage>
</organism>
<name>A0A940XGQ1_9ACTN</name>
<gene>
    <name evidence="1" type="ORF">J5Y05_26815</name>
</gene>
<evidence type="ECO:0000313" key="2">
    <source>
        <dbReference type="Proteomes" id="UP000677875"/>
    </source>
</evidence>
<dbReference type="AlphaFoldDB" id="A0A940XGQ1"/>
<dbReference type="Proteomes" id="UP000677875">
    <property type="component" value="Unassembled WGS sequence"/>
</dbReference>
<accession>A0A940XGQ1</accession>
<evidence type="ECO:0008006" key="3">
    <source>
        <dbReference type="Google" id="ProtNLM"/>
    </source>
</evidence>
<reference evidence="1" key="1">
    <citation type="submission" date="2021-04" db="EMBL/GenBank/DDBJ databases">
        <title>Genome seq and assembly of Streptomyces sp. RG38.</title>
        <authorList>
            <person name="Chhetri G."/>
        </authorList>
    </citation>
    <scope>NUCLEOTIDE SEQUENCE</scope>
    <source>
        <strain evidence="1">RG38</strain>
    </source>
</reference>
<evidence type="ECO:0000313" key="1">
    <source>
        <dbReference type="EMBL" id="MBQ0830073.1"/>
    </source>
</evidence>
<protein>
    <recommendedName>
        <fullName evidence="3">DNA-binding protein</fullName>
    </recommendedName>
</protein>
<dbReference type="EMBL" id="JAGPNL010000009">
    <property type="protein sequence ID" value="MBQ0830073.1"/>
    <property type="molecule type" value="Genomic_DNA"/>
</dbReference>